<sequence length="253" mass="26717">MTMVKASALNRGTIVPDATSIADEHLSDVFICHCDPLISLGVASALRSTDRFHVNRIDPFQNAPPSGGHGTGAVFVCDFDTGLTLVEKAWGNRVSPRVVIVTPRDKEADVQLALSRGVLGYLLLGCQLQEVVDAVIAAGRGQRFLTASAAELVASQFGYQPLTQREVEVLTLVAMGRSNKMIANQLGVTEGTIKCHVKAILGKLGVRGRTEAANVAMRRGIVSEPMGFPAAGQGQGGRPAHLSRSLAAQVHTA</sequence>
<dbReference type="Gene3D" id="3.40.50.2300">
    <property type="match status" value="1"/>
</dbReference>
<dbReference type="InterPro" id="IPR000792">
    <property type="entry name" value="Tscrpt_reg_LuxR_C"/>
</dbReference>
<dbReference type="SMART" id="SM00421">
    <property type="entry name" value="HTH_LUXR"/>
    <property type="match status" value="1"/>
</dbReference>
<accession>A0A426VC24</accession>
<evidence type="ECO:0000256" key="2">
    <source>
        <dbReference type="ARBA" id="ARBA00023125"/>
    </source>
</evidence>
<gene>
    <name evidence="6" type="ORF">EIP75_11075</name>
</gene>
<evidence type="ECO:0000256" key="1">
    <source>
        <dbReference type="ARBA" id="ARBA00023015"/>
    </source>
</evidence>
<dbReference type="RefSeq" id="WP_125243328.1">
    <property type="nucleotide sequence ID" value="NZ_RSED01000007.1"/>
</dbReference>
<evidence type="ECO:0000256" key="4">
    <source>
        <dbReference type="SAM" id="MobiDB-lite"/>
    </source>
</evidence>
<dbReference type="AlphaFoldDB" id="A0A426VC24"/>
<feature type="domain" description="HTH luxR-type" evidence="5">
    <location>
        <begin position="155"/>
        <end position="220"/>
    </location>
</feature>
<dbReference type="EMBL" id="RSED01000007">
    <property type="protein sequence ID" value="RRS04420.1"/>
    <property type="molecule type" value="Genomic_DNA"/>
</dbReference>
<dbReference type="PROSITE" id="PS00622">
    <property type="entry name" value="HTH_LUXR_1"/>
    <property type="match status" value="1"/>
</dbReference>
<dbReference type="Proteomes" id="UP000269265">
    <property type="component" value="Unassembled WGS sequence"/>
</dbReference>
<evidence type="ECO:0000259" key="5">
    <source>
        <dbReference type="PROSITE" id="PS50043"/>
    </source>
</evidence>
<dbReference type="PANTHER" id="PTHR44688:SF16">
    <property type="entry name" value="DNA-BINDING TRANSCRIPTIONAL ACTIVATOR DEVR_DOSR"/>
    <property type="match status" value="1"/>
</dbReference>
<dbReference type="CDD" id="cd06170">
    <property type="entry name" value="LuxR_C_like"/>
    <property type="match status" value="1"/>
</dbReference>
<dbReference type="SUPFAM" id="SSF52172">
    <property type="entry name" value="CheY-like"/>
    <property type="match status" value="1"/>
</dbReference>
<proteinExistence type="predicted"/>
<keyword evidence="1" id="KW-0805">Transcription regulation</keyword>
<dbReference type="PANTHER" id="PTHR44688">
    <property type="entry name" value="DNA-BINDING TRANSCRIPTIONAL ACTIVATOR DEVR_DOSR"/>
    <property type="match status" value="1"/>
</dbReference>
<keyword evidence="7" id="KW-1185">Reference proteome</keyword>
<reference evidence="6 7" key="1">
    <citation type="submission" date="2018-12" db="EMBL/GenBank/DDBJ databases">
        <title>The whole draft genome of Aquabacterium sp. SJQ9.</title>
        <authorList>
            <person name="Sun L."/>
            <person name="Gao X."/>
            <person name="Chen W."/>
            <person name="Huang K."/>
        </authorList>
    </citation>
    <scope>NUCLEOTIDE SEQUENCE [LARGE SCALE GENOMIC DNA]</scope>
    <source>
        <strain evidence="6 7">SJQ9</strain>
    </source>
</reference>
<feature type="region of interest" description="Disordered" evidence="4">
    <location>
        <begin position="228"/>
        <end position="253"/>
    </location>
</feature>
<dbReference type="GO" id="GO:0006355">
    <property type="term" value="P:regulation of DNA-templated transcription"/>
    <property type="evidence" value="ECO:0007669"/>
    <property type="project" value="InterPro"/>
</dbReference>
<dbReference type="InterPro" id="IPR011006">
    <property type="entry name" value="CheY-like_superfamily"/>
</dbReference>
<keyword evidence="3" id="KW-0804">Transcription</keyword>
<keyword evidence="2 6" id="KW-0238">DNA-binding</keyword>
<dbReference type="OrthoDB" id="9129394at2"/>
<dbReference type="PROSITE" id="PS50043">
    <property type="entry name" value="HTH_LUXR_2"/>
    <property type="match status" value="1"/>
</dbReference>
<protein>
    <submittedName>
        <fullName evidence="6">DNA-binding response regulator</fullName>
    </submittedName>
</protein>
<evidence type="ECO:0000313" key="6">
    <source>
        <dbReference type="EMBL" id="RRS04420.1"/>
    </source>
</evidence>
<comment type="caution">
    <text evidence="6">The sequence shown here is derived from an EMBL/GenBank/DDBJ whole genome shotgun (WGS) entry which is preliminary data.</text>
</comment>
<dbReference type="Pfam" id="PF00196">
    <property type="entry name" value="GerE"/>
    <property type="match status" value="1"/>
</dbReference>
<dbReference type="PRINTS" id="PR00038">
    <property type="entry name" value="HTHLUXR"/>
</dbReference>
<evidence type="ECO:0000256" key="3">
    <source>
        <dbReference type="ARBA" id="ARBA00023163"/>
    </source>
</evidence>
<dbReference type="InterPro" id="IPR016032">
    <property type="entry name" value="Sig_transdc_resp-reg_C-effctor"/>
</dbReference>
<dbReference type="GO" id="GO:0003677">
    <property type="term" value="F:DNA binding"/>
    <property type="evidence" value="ECO:0007669"/>
    <property type="project" value="UniProtKB-KW"/>
</dbReference>
<dbReference type="SUPFAM" id="SSF46894">
    <property type="entry name" value="C-terminal effector domain of the bipartite response regulators"/>
    <property type="match status" value="1"/>
</dbReference>
<organism evidence="6 7">
    <name type="scientific">Aquabacterium soli</name>
    <dbReference type="NCBI Taxonomy" id="2493092"/>
    <lineage>
        <taxon>Bacteria</taxon>
        <taxon>Pseudomonadati</taxon>
        <taxon>Pseudomonadota</taxon>
        <taxon>Betaproteobacteria</taxon>
        <taxon>Burkholderiales</taxon>
        <taxon>Aquabacterium</taxon>
    </lineage>
</organism>
<name>A0A426VC24_9BURK</name>
<evidence type="ECO:0000313" key="7">
    <source>
        <dbReference type="Proteomes" id="UP000269265"/>
    </source>
</evidence>